<keyword evidence="3" id="KW-1133">Transmembrane helix</keyword>
<keyword evidence="1" id="KW-0808">Transferase</keyword>
<dbReference type="GO" id="GO:0016308">
    <property type="term" value="F:1-phosphatidylinositol-4-phosphate 5-kinase activity"/>
    <property type="evidence" value="ECO:0007669"/>
    <property type="project" value="TreeGrafter"/>
</dbReference>
<evidence type="ECO:0000256" key="3">
    <source>
        <dbReference type="SAM" id="Phobius"/>
    </source>
</evidence>
<dbReference type="GO" id="GO:0005886">
    <property type="term" value="C:plasma membrane"/>
    <property type="evidence" value="ECO:0007669"/>
    <property type="project" value="TreeGrafter"/>
</dbReference>
<dbReference type="InterPro" id="IPR027484">
    <property type="entry name" value="PInositol-4-P-5-kinase_N"/>
</dbReference>
<evidence type="ECO:0000256" key="4">
    <source>
        <dbReference type="SAM" id="SignalP"/>
    </source>
</evidence>
<feature type="region of interest" description="Disordered" evidence="2">
    <location>
        <begin position="710"/>
        <end position="760"/>
    </location>
</feature>
<dbReference type="PANTHER" id="PTHR23086:SF8">
    <property type="entry name" value="PHOSPHATIDYLINOSITOL 5-PHOSPHATE 4-KINASE, ISOFORM A"/>
    <property type="match status" value="1"/>
</dbReference>
<keyword evidence="3" id="KW-0812">Transmembrane</keyword>
<dbReference type="SUPFAM" id="SSF56104">
    <property type="entry name" value="SAICAR synthase-like"/>
    <property type="match status" value="1"/>
</dbReference>
<proteinExistence type="predicted"/>
<evidence type="ECO:0000259" key="5">
    <source>
        <dbReference type="PROSITE" id="PS51455"/>
    </source>
</evidence>
<protein>
    <recommendedName>
        <fullName evidence="5">PIPK domain-containing protein</fullName>
    </recommendedName>
</protein>
<feature type="compositionally biased region" description="Pro residues" evidence="2">
    <location>
        <begin position="730"/>
        <end position="740"/>
    </location>
</feature>
<dbReference type="InterPro" id="IPR002498">
    <property type="entry name" value="PInositol-4-P-4/5-kinase_core"/>
</dbReference>
<reference evidence="6" key="1">
    <citation type="submission" date="2021-01" db="EMBL/GenBank/DDBJ databases">
        <authorList>
            <person name="Corre E."/>
            <person name="Pelletier E."/>
            <person name="Niang G."/>
            <person name="Scheremetjew M."/>
            <person name="Finn R."/>
            <person name="Kale V."/>
            <person name="Holt S."/>
            <person name="Cochrane G."/>
            <person name="Meng A."/>
            <person name="Brown T."/>
            <person name="Cohen L."/>
        </authorList>
    </citation>
    <scope>NUCLEOTIDE SEQUENCE</scope>
</reference>
<keyword evidence="4" id="KW-0732">Signal</keyword>
<feature type="compositionally biased region" description="Basic and acidic residues" evidence="2">
    <location>
        <begin position="710"/>
        <end position="720"/>
    </location>
</feature>
<dbReference type="GO" id="GO:0005524">
    <property type="term" value="F:ATP binding"/>
    <property type="evidence" value="ECO:0007669"/>
    <property type="project" value="UniProtKB-UniRule"/>
</dbReference>
<keyword evidence="1" id="KW-0547">Nucleotide-binding</keyword>
<feature type="transmembrane region" description="Helical" evidence="3">
    <location>
        <begin position="676"/>
        <end position="702"/>
    </location>
</feature>
<dbReference type="PROSITE" id="PS51455">
    <property type="entry name" value="PIPK"/>
    <property type="match status" value="1"/>
</dbReference>
<dbReference type="Pfam" id="PF01504">
    <property type="entry name" value="PIP5K"/>
    <property type="match status" value="1"/>
</dbReference>
<evidence type="ECO:0000256" key="2">
    <source>
        <dbReference type="SAM" id="MobiDB-lite"/>
    </source>
</evidence>
<dbReference type="GO" id="GO:0046854">
    <property type="term" value="P:phosphatidylinositol phosphate biosynthetic process"/>
    <property type="evidence" value="ECO:0007669"/>
    <property type="project" value="TreeGrafter"/>
</dbReference>
<dbReference type="PANTHER" id="PTHR23086">
    <property type="entry name" value="PHOSPHATIDYLINOSITOL-4-PHOSPHATE 5-KINASE"/>
    <property type="match status" value="1"/>
</dbReference>
<keyword evidence="1" id="KW-0067">ATP-binding</keyword>
<dbReference type="SMART" id="SM00330">
    <property type="entry name" value="PIPKc"/>
    <property type="match status" value="1"/>
</dbReference>
<feature type="signal peptide" evidence="4">
    <location>
        <begin position="1"/>
        <end position="15"/>
    </location>
</feature>
<keyword evidence="3" id="KW-0472">Membrane</keyword>
<evidence type="ECO:0000256" key="1">
    <source>
        <dbReference type="PROSITE-ProRule" id="PRU00781"/>
    </source>
</evidence>
<dbReference type="InterPro" id="IPR027483">
    <property type="entry name" value="PInositol-4-P-4/5-kinase_C_sf"/>
</dbReference>
<sequence>MLCLSLLLGVAVVVARRVDVPDEELDIVSPDGQRRHSLFPTSLTQSAEADSKTPPGQLSDVPSGEGLFEAAHVSAVTEAAHADESKATRYVDASDMVRLIEALEAGEEEAGATRDMDLWEDEDTEEGVEDEGRVVAAARMARMALETDGGEVSGVDSANAALSSGTALAEQDAEIGCRISSGADDVAPYNMSLSKIMCAECVAKRCQWCTLTQTCISYHWRTCPTRKGMADVDMPIKDESSQKCETDPSPGLEWVYKSYGDDLFQDIKNLDARHCYQHLMKMDLTDTEVVTDRWKDNDRRAKSEALGRWGCISSLAREAVIDAVGHLPKHRQGELLMNAENTDGWKVKGWRPQICSYSVLTSCEVAVYGNARFAQLRKDVAAPNHGPPRDVSAMILQSILSGPLRMDDPGTGKSGSSFGSTWDGAFKLKFGLKSSTSMNEPKNLLMLMKGTDKTFGLLEHFKRNRMSLLNRYYGLFKVKFGTYSEYILVMQDGTYGYSQKVSMQYRVNYEVYDLKGKSRVQNTKQTKTTDAQGLTMNKTLLNGDFREREQNRMYMKSEQCRLFRNQLKITCDYLDALDIIDYSMFVGIAKANPPSCPATPGEPFCFEALGSNTRYVYTVSIIDYLDIFNSYKQVESRLHNGKFRHYAQKMIDLGDTMCPDEPRQHDQLHGGDTHSYLITFVFLVFVGIFAICACGCGAFWYVSANDGSHPAERTAHHGDEGAFSERTQPHAPPPSSPRPPYSAYHAPYGAYQTPHANWQG</sequence>
<gene>
    <name evidence="6" type="ORF">NSCI0253_LOCUS12413</name>
</gene>
<feature type="compositionally biased region" description="Polar residues" evidence="2">
    <location>
        <begin position="39"/>
        <end position="48"/>
    </location>
</feature>
<feature type="region of interest" description="Disordered" evidence="2">
    <location>
        <begin position="29"/>
        <end position="64"/>
    </location>
</feature>
<feature type="domain" description="PIPK" evidence="5">
    <location>
        <begin position="304"/>
        <end position="674"/>
    </location>
</feature>
<keyword evidence="1" id="KW-0418">Kinase</keyword>
<dbReference type="EMBL" id="HBFQ01017790">
    <property type="protein sequence ID" value="CAD8838065.1"/>
    <property type="molecule type" value="Transcribed_RNA"/>
</dbReference>
<evidence type="ECO:0000313" key="6">
    <source>
        <dbReference type="EMBL" id="CAD8838065.1"/>
    </source>
</evidence>
<name>A0A7S1F1G5_NOCSC</name>
<dbReference type="Gene3D" id="3.30.800.10">
    <property type="entry name" value="Phosphatidylinositol Phosphate Kinase II Beta"/>
    <property type="match status" value="1"/>
</dbReference>
<accession>A0A7S1F1G5</accession>
<organism evidence="6">
    <name type="scientific">Noctiluca scintillans</name>
    <name type="common">Sea sparkle</name>
    <name type="synonym">Red tide dinoflagellate</name>
    <dbReference type="NCBI Taxonomy" id="2966"/>
    <lineage>
        <taxon>Eukaryota</taxon>
        <taxon>Sar</taxon>
        <taxon>Alveolata</taxon>
        <taxon>Dinophyceae</taxon>
        <taxon>Noctilucales</taxon>
        <taxon>Noctilucaceae</taxon>
        <taxon>Noctiluca</taxon>
    </lineage>
</organism>
<dbReference type="AlphaFoldDB" id="A0A7S1F1G5"/>
<dbReference type="Gene3D" id="3.30.810.10">
    <property type="entry name" value="2-Layer Sandwich"/>
    <property type="match status" value="1"/>
</dbReference>
<dbReference type="InterPro" id="IPR023610">
    <property type="entry name" value="PInositol-4/5-P-5/4-kinase"/>
</dbReference>
<feature type="chain" id="PRO_5030860048" description="PIPK domain-containing protein" evidence="4">
    <location>
        <begin position="16"/>
        <end position="760"/>
    </location>
</feature>